<name>A0A0N5CQ58_THECL</name>
<proteinExistence type="predicted"/>
<dbReference type="EMBL" id="UYYF01000466">
    <property type="protein sequence ID" value="VDM98271.1"/>
    <property type="molecule type" value="Genomic_DNA"/>
</dbReference>
<accession>A0A0N5CQ58</accession>
<feature type="region of interest" description="Disordered" evidence="1">
    <location>
        <begin position="317"/>
        <end position="409"/>
    </location>
</feature>
<dbReference type="OMA" id="NCEDTIK"/>
<feature type="compositionally biased region" description="Basic residues" evidence="1">
    <location>
        <begin position="208"/>
        <end position="222"/>
    </location>
</feature>
<feature type="compositionally biased region" description="Basic residues" evidence="1">
    <location>
        <begin position="334"/>
        <end position="352"/>
    </location>
</feature>
<feature type="compositionally biased region" description="Polar residues" evidence="1">
    <location>
        <begin position="71"/>
        <end position="92"/>
    </location>
</feature>
<evidence type="ECO:0000313" key="4">
    <source>
        <dbReference type="WBParaSite" id="TCLT_0000235801-mRNA-1"/>
    </source>
</evidence>
<feature type="compositionally biased region" description="Polar residues" evidence="1">
    <location>
        <begin position="692"/>
        <end position="707"/>
    </location>
</feature>
<evidence type="ECO:0000313" key="2">
    <source>
        <dbReference type="EMBL" id="VDM98271.1"/>
    </source>
</evidence>
<dbReference type="WBParaSite" id="TCLT_0000235801-mRNA-1">
    <property type="protein sequence ID" value="TCLT_0000235801-mRNA-1"/>
    <property type="gene ID" value="TCLT_0000235801"/>
</dbReference>
<sequence length="722" mass="82977">MDLVNECWTMDVEKRCDFQYIMKKLAILRIIYVSPELNHMTIAKLKNVKILSEKDAELQEARNENEKEMLSSKSTNSRSPVAASNENRTHLPSNVAFGPKVGSRARNELAERKRRERQAEVLSQNILGHIEEEMKKILRTKYSKSGSRRAFDQARKGTKEERKKSNRDIRTENTKSVFEEERASESENKTWEGNGLHSENIPRSSLMKVKKRQISKKRKGKSKCQTTELRPFQDSTKCYEMTYVKKPTKIPKTDNENQQQKQIYSKDSLEMESQKKKKLRSLRNLTKNRHEMLRAATVEQTSEKHICSVAVDDFQERQNSKQSSVKSPSEVAHNRQRIRKSRRNFSRGHKKNASSSTGSPKSQQANHKTSAKITFSSHETHIQEETQKNQQAPSKQYVQLAESSSQSQNVEKIPIQIRKAQSLQVQHKNLPQKRDPYVRLERSQDFTKKPHKKANSLREGRNLQVAFKRLKKVHNIEKVCSPKNFLIQTKKAREKVPGLRTAEEDSEIGVQKSAAKVTSFKMAKKDSQNQKKSTGKVQLKHIVQSPKKSKISLLNQFKISANKAKQSKEIGGSLQEELKKYAGKTQNSQRVKEIAQDRIEKSAKKSQISKKSTECSQYQPEKSLEKTKNALKIKSTQVQVQMEKPLELSKSSEEKLKTQQMQRTTVPEIMKSHKKDLNDKIPHFSEIDSCEETQMSNSLPSAQISTHKNADGLEGTQESLRT</sequence>
<feature type="compositionally biased region" description="Basic and acidic residues" evidence="1">
    <location>
        <begin position="644"/>
        <end position="657"/>
    </location>
</feature>
<feature type="compositionally biased region" description="Basic and acidic residues" evidence="1">
    <location>
        <begin position="149"/>
        <end position="190"/>
    </location>
</feature>
<dbReference type="AlphaFoldDB" id="A0A0N5CQ58"/>
<reference evidence="4" key="1">
    <citation type="submission" date="2017-02" db="UniProtKB">
        <authorList>
            <consortium name="WormBaseParasite"/>
        </authorList>
    </citation>
    <scope>IDENTIFICATION</scope>
</reference>
<feature type="region of interest" description="Disordered" evidence="1">
    <location>
        <begin position="599"/>
        <end position="626"/>
    </location>
</feature>
<feature type="region of interest" description="Disordered" evidence="1">
    <location>
        <begin position="141"/>
        <end position="226"/>
    </location>
</feature>
<feature type="compositionally biased region" description="Polar residues" evidence="1">
    <location>
        <begin position="388"/>
        <end position="409"/>
    </location>
</feature>
<feature type="compositionally biased region" description="Basic and acidic residues" evidence="1">
    <location>
        <begin position="60"/>
        <end position="70"/>
    </location>
</feature>
<reference evidence="2 3" key="2">
    <citation type="submission" date="2018-11" db="EMBL/GenBank/DDBJ databases">
        <authorList>
            <consortium name="Pathogen Informatics"/>
        </authorList>
    </citation>
    <scope>NUCLEOTIDE SEQUENCE [LARGE SCALE GENOMIC DNA]</scope>
</reference>
<feature type="region of interest" description="Disordered" evidence="1">
    <location>
        <begin position="644"/>
        <end position="722"/>
    </location>
</feature>
<feature type="compositionally biased region" description="Basic and acidic residues" evidence="1">
    <location>
        <begin position="378"/>
        <end position="387"/>
    </location>
</feature>
<dbReference type="STRING" id="103827.A0A0N5CQ58"/>
<protein>
    <submittedName>
        <fullName evidence="4">Serine/threonine-protein kinase Nek5</fullName>
    </submittedName>
</protein>
<evidence type="ECO:0000313" key="3">
    <source>
        <dbReference type="Proteomes" id="UP000276776"/>
    </source>
</evidence>
<organism evidence="4">
    <name type="scientific">Thelazia callipaeda</name>
    <name type="common">Oriental eyeworm</name>
    <name type="synonym">Parasitic nematode</name>
    <dbReference type="NCBI Taxonomy" id="103827"/>
    <lineage>
        <taxon>Eukaryota</taxon>
        <taxon>Metazoa</taxon>
        <taxon>Ecdysozoa</taxon>
        <taxon>Nematoda</taxon>
        <taxon>Chromadorea</taxon>
        <taxon>Rhabditida</taxon>
        <taxon>Spirurina</taxon>
        <taxon>Spiruromorpha</taxon>
        <taxon>Thelazioidea</taxon>
        <taxon>Thelaziidae</taxon>
        <taxon>Thelazia</taxon>
    </lineage>
</organism>
<dbReference type="Proteomes" id="UP000276776">
    <property type="component" value="Unassembled WGS sequence"/>
</dbReference>
<gene>
    <name evidence="2" type="ORF">TCLT_LOCUS2358</name>
</gene>
<feature type="region of interest" description="Disordered" evidence="1">
    <location>
        <begin position="60"/>
        <end position="102"/>
    </location>
</feature>
<keyword evidence="3" id="KW-1185">Reference proteome</keyword>
<feature type="compositionally biased region" description="Polar residues" evidence="1">
    <location>
        <begin position="353"/>
        <end position="377"/>
    </location>
</feature>
<evidence type="ECO:0000256" key="1">
    <source>
        <dbReference type="SAM" id="MobiDB-lite"/>
    </source>
</evidence>
<feature type="compositionally biased region" description="Basic and acidic residues" evidence="1">
    <location>
        <begin position="675"/>
        <end position="686"/>
    </location>
</feature>